<dbReference type="PANTHER" id="PTHR34219">
    <property type="entry name" value="IRON-REGULATED INNER MEMBRANE PROTEIN-RELATED"/>
    <property type="match status" value="1"/>
</dbReference>
<dbReference type="RefSeq" id="WP_198884543.1">
    <property type="nucleotide sequence ID" value="NZ_JAEKJA010000033.1"/>
</dbReference>
<proteinExistence type="predicted"/>
<feature type="transmembrane region" description="Helical" evidence="2">
    <location>
        <begin position="12"/>
        <end position="34"/>
    </location>
</feature>
<evidence type="ECO:0000256" key="2">
    <source>
        <dbReference type="SAM" id="Phobius"/>
    </source>
</evidence>
<feature type="region of interest" description="Disordered" evidence="1">
    <location>
        <begin position="228"/>
        <end position="253"/>
    </location>
</feature>
<comment type="caution">
    <text evidence="3">The sequence shown here is derived from an EMBL/GenBank/DDBJ whole genome shotgun (WGS) entry which is preliminary data.</text>
</comment>
<dbReference type="Proteomes" id="UP000609531">
    <property type="component" value="Unassembled WGS sequence"/>
</dbReference>
<dbReference type="AlphaFoldDB" id="A0A934IL47"/>
<gene>
    <name evidence="3" type="ORF">JCR33_23260</name>
</gene>
<sequence length="386" mass="41235">MSVRRAVFWAHLSVALAAGLVILTMSVTGVLLTYERQIVAFAERQAFTVPASDGARLDADALADAARAALGDDAFLVLTSDGLVKATAGRRATAFLDPTTGAVMGSGVEGVEAFFRGVTAFHRWFALEGEGRAVARAITGAANLAFLFIVISGLVLWWPKRWRWPLVKTHVVFRRGLPTAKARDYNWHHVFGIWASLPLVLVVASGVVFSYPWANGLVFALYGETPTRGRPGPQSRPAPAAHPDASGPTATTGPLDLDGLLDRLREATLDWRTITVPLGAVGAEAVEATVDTGNGAQAGRQRTLTLSRADGSILAERGIEAATPARRARVWLRFIHTGEVYGVLGQTIAGLASLAAVFLVWTGFALAFRRLIRPLIRRPVAASRSG</sequence>
<feature type="transmembrane region" description="Helical" evidence="2">
    <location>
        <begin position="348"/>
        <end position="368"/>
    </location>
</feature>
<keyword evidence="2" id="KW-0812">Transmembrane</keyword>
<dbReference type="InterPro" id="IPR005625">
    <property type="entry name" value="PepSY-ass_TM"/>
</dbReference>
<protein>
    <submittedName>
        <fullName evidence="3">PepSY domain-containing protein</fullName>
    </submittedName>
</protein>
<reference evidence="3" key="1">
    <citation type="submission" date="2020-12" db="EMBL/GenBank/DDBJ databases">
        <title>Bacterial taxonomy.</title>
        <authorList>
            <person name="Pan X."/>
        </authorList>
    </citation>
    <scope>NUCLEOTIDE SEQUENCE</scope>
    <source>
        <strain evidence="3">B2012</strain>
    </source>
</reference>
<organism evidence="3 4">
    <name type="scientific">Acuticoccus mangrovi</name>
    <dbReference type="NCBI Taxonomy" id="2796142"/>
    <lineage>
        <taxon>Bacteria</taxon>
        <taxon>Pseudomonadati</taxon>
        <taxon>Pseudomonadota</taxon>
        <taxon>Alphaproteobacteria</taxon>
        <taxon>Hyphomicrobiales</taxon>
        <taxon>Amorphaceae</taxon>
        <taxon>Acuticoccus</taxon>
    </lineage>
</organism>
<accession>A0A934IL47</accession>
<keyword evidence="4" id="KW-1185">Reference proteome</keyword>
<dbReference type="Pfam" id="PF03929">
    <property type="entry name" value="PepSY_TM"/>
    <property type="match status" value="1"/>
</dbReference>
<feature type="transmembrane region" description="Helical" evidence="2">
    <location>
        <begin position="133"/>
        <end position="158"/>
    </location>
</feature>
<keyword evidence="2" id="KW-0472">Membrane</keyword>
<name>A0A934IL47_9HYPH</name>
<evidence type="ECO:0000313" key="3">
    <source>
        <dbReference type="EMBL" id="MBJ3778639.1"/>
    </source>
</evidence>
<feature type="transmembrane region" description="Helical" evidence="2">
    <location>
        <begin position="191"/>
        <end position="214"/>
    </location>
</feature>
<evidence type="ECO:0000256" key="1">
    <source>
        <dbReference type="SAM" id="MobiDB-lite"/>
    </source>
</evidence>
<evidence type="ECO:0000313" key="4">
    <source>
        <dbReference type="Proteomes" id="UP000609531"/>
    </source>
</evidence>
<dbReference type="EMBL" id="JAEKJA010000033">
    <property type="protein sequence ID" value="MBJ3778639.1"/>
    <property type="molecule type" value="Genomic_DNA"/>
</dbReference>
<keyword evidence="2" id="KW-1133">Transmembrane helix</keyword>